<feature type="binding site" evidence="8">
    <location>
        <position position="105"/>
    </location>
    <ligand>
        <name>S-adenosyl-L-methionine</name>
        <dbReference type="ChEBI" id="CHEBI:59789"/>
    </ligand>
</feature>
<comment type="similarity">
    <text evidence="8 9">Belongs to the class I-like SAM-binding methyltransferase superfamily. rRNA adenine N(6)-methyltransferase family.</text>
</comment>
<dbReference type="SUPFAM" id="SSF53335">
    <property type="entry name" value="S-adenosyl-L-methionine-dependent methyltransferases"/>
    <property type="match status" value="1"/>
</dbReference>
<dbReference type="FunFam" id="3.40.50.150:FF:000081">
    <property type="entry name" value="rRNA adenine N(6)-methyltransferase"/>
    <property type="match status" value="1"/>
</dbReference>
<feature type="binding site" evidence="8">
    <location>
        <position position="13"/>
    </location>
    <ligand>
        <name>S-adenosyl-L-methionine</name>
        <dbReference type="ChEBI" id="CHEBI:59789"/>
    </ligand>
</feature>
<dbReference type="PANTHER" id="PTHR11727">
    <property type="entry name" value="DIMETHYLADENOSINE TRANSFERASE"/>
    <property type="match status" value="1"/>
</dbReference>
<name>A0A9Q9C9I1_ENCHE</name>
<reference evidence="12 14" key="2">
    <citation type="submission" date="2023-02" db="EMBL/GenBank/DDBJ databases">
        <title>Encephalitozoon hellem ATCC 50451 complete genome.</title>
        <authorList>
            <person name="Mascarenhas dos Santos A.C."/>
            <person name="Julian A.T."/>
            <person name="Pombert J.-F."/>
        </authorList>
    </citation>
    <scope>NUCLEOTIDE SEQUENCE [LARGE SCALE GENOMIC DNA]</scope>
    <source>
        <strain evidence="12 14">ATCC 50451</strain>
    </source>
</reference>
<keyword evidence="3 8" id="KW-0489">Methyltransferase</keyword>
<proteinExistence type="inferred from homology"/>
<evidence type="ECO:0000259" key="10">
    <source>
        <dbReference type="SMART" id="SM00650"/>
    </source>
</evidence>
<evidence type="ECO:0000313" key="11">
    <source>
        <dbReference type="EMBL" id="UTX42932.1"/>
    </source>
</evidence>
<comment type="function">
    <text evidence="1">Specifically dimethylates two adjacent adenosines in the loop of a conserved hairpin near the 3'-end of 18S rRNA in the 40S particle.</text>
</comment>
<reference evidence="11" key="1">
    <citation type="submission" date="2021-05" db="EMBL/GenBank/DDBJ databases">
        <title>Encephalitozoon hellem ATCC 50604 Complete Genome.</title>
        <authorList>
            <person name="Mascarenhas dos Santos A.C."/>
            <person name="Julian A.T."/>
            <person name="Pombert J.-F."/>
        </authorList>
    </citation>
    <scope>NUCLEOTIDE SEQUENCE</scope>
    <source>
        <strain evidence="11">ATCC 50604</strain>
    </source>
</reference>
<dbReference type="EMBL" id="CP075150">
    <property type="protein sequence ID" value="UTX42932.1"/>
    <property type="molecule type" value="Genomic_DNA"/>
</dbReference>
<feature type="binding site" evidence="8">
    <location>
        <position position="40"/>
    </location>
    <ligand>
        <name>S-adenosyl-L-methionine</name>
        <dbReference type="ChEBI" id="CHEBI:59789"/>
    </ligand>
</feature>
<comment type="catalytic activity">
    <reaction evidence="7">
        <text>adenosine(1779)/adenosine(1780) in 18S rRNA + 4 S-adenosyl-L-methionine = N(6)-dimethyladenosine(1779)/N(6)-dimethyladenosine(1780) in 18S rRNA + 4 S-adenosyl-L-homocysteine + 4 H(+)</text>
        <dbReference type="Rhea" id="RHEA:42780"/>
        <dbReference type="Rhea" id="RHEA-COMP:10234"/>
        <dbReference type="Rhea" id="RHEA-COMP:10236"/>
        <dbReference type="ChEBI" id="CHEBI:15378"/>
        <dbReference type="ChEBI" id="CHEBI:57856"/>
        <dbReference type="ChEBI" id="CHEBI:59789"/>
        <dbReference type="ChEBI" id="CHEBI:74411"/>
        <dbReference type="ChEBI" id="CHEBI:74493"/>
        <dbReference type="EC" id="2.1.1.183"/>
    </reaction>
</comment>
<dbReference type="EMBL" id="CP119065">
    <property type="protein sequence ID" value="WEL38389.1"/>
    <property type="molecule type" value="Genomic_DNA"/>
</dbReference>
<evidence type="ECO:0000256" key="5">
    <source>
        <dbReference type="ARBA" id="ARBA00022691"/>
    </source>
</evidence>
<dbReference type="PROSITE" id="PS01131">
    <property type="entry name" value="RRNA_A_DIMETH"/>
    <property type="match status" value="1"/>
</dbReference>
<keyword evidence="5 8" id="KW-0949">S-adenosyl-L-methionine</keyword>
<dbReference type="InterPro" id="IPR020598">
    <property type="entry name" value="rRNA_Ade_methylase_Trfase_N"/>
</dbReference>
<keyword evidence="14" id="KW-1185">Reference proteome</keyword>
<organism evidence="11 13">
    <name type="scientific">Encephalitozoon hellem</name>
    <name type="common">Microsporidian parasite</name>
    <dbReference type="NCBI Taxonomy" id="27973"/>
    <lineage>
        <taxon>Eukaryota</taxon>
        <taxon>Fungi</taxon>
        <taxon>Fungi incertae sedis</taxon>
        <taxon>Microsporidia</taxon>
        <taxon>Unikaryonidae</taxon>
        <taxon>Encephalitozoon</taxon>
    </lineage>
</organism>
<feature type="domain" description="Ribosomal RNA adenine methylase transferase N-terminal" evidence="10">
    <location>
        <begin position="20"/>
        <end position="188"/>
    </location>
</feature>
<evidence type="ECO:0000313" key="14">
    <source>
        <dbReference type="Proteomes" id="UP001217963"/>
    </source>
</evidence>
<evidence type="ECO:0000313" key="13">
    <source>
        <dbReference type="Proteomes" id="UP001059546"/>
    </source>
</evidence>
<gene>
    <name evidence="11" type="ORF">GPU96_04g06630</name>
    <name evidence="12" type="ORF">PFJ87_04g00610</name>
</gene>
<dbReference type="SMART" id="SM00650">
    <property type="entry name" value="rADc"/>
    <property type="match status" value="1"/>
</dbReference>
<dbReference type="NCBIfam" id="TIGR00755">
    <property type="entry name" value="ksgA"/>
    <property type="match status" value="1"/>
</dbReference>
<evidence type="ECO:0000256" key="6">
    <source>
        <dbReference type="ARBA" id="ARBA00022884"/>
    </source>
</evidence>
<dbReference type="CDD" id="cd02440">
    <property type="entry name" value="AdoMet_MTases"/>
    <property type="match status" value="1"/>
</dbReference>
<dbReference type="Gene3D" id="1.10.8.480">
    <property type="match status" value="1"/>
</dbReference>
<dbReference type="PROSITE" id="PS51689">
    <property type="entry name" value="SAM_RNA_A_N6_MT"/>
    <property type="match status" value="1"/>
</dbReference>
<dbReference type="OrthoDB" id="74991at2759"/>
<dbReference type="Proteomes" id="UP001217963">
    <property type="component" value="Chromosome IV"/>
</dbReference>
<protein>
    <recommendedName>
        <fullName evidence="9">rRNA adenine N(6)-methyltransferase</fullName>
        <ecNumber evidence="9">2.1.1.-</ecNumber>
    </recommendedName>
</protein>
<evidence type="ECO:0000256" key="3">
    <source>
        <dbReference type="ARBA" id="ARBA00022603"/>
    </source>
</evidence>
<evidence type="ECO:0000313" key="12">
    <source>
        <dbReference type="EMBL" id="WEL38389.1"/>
    </source>
</evidence>
<keyword evidence="2 9" id="KW-0698">rRNA processing</keyword>
<dbReference type="InterPro" id="IPR029063">
    <property type="entry name" value="SAM-dependent_MTases_sf"/>
</dbReference>
<feature type="binding site" evidence="8">
    <location>
        <position position="90"/>
    </location>
    <ligand>
        <name>S-adenosyl-L-methionine</name>
        <dbReference type="ChEBI" id="CHEBI:59789"/>
    </ligand>
</feature>
<feature type="binding site" evidence="8">
    <location>
        <position position="15"/>
    </location>
    <ligand>
        <name>S-adenosyl-L-methionine</name>
        <dbReference type="ChEBI" id="CHEBI:59789"/>
    </ligand>
</feature>
<evidence type="ECO:0000256" key="9">
    <source>
        <dbReference type="RuleBase" id="RU362106"/>
    </source>
</evidence>
<dbReference type="GO" id="GO:0052909">
    <property type="term" value="F:18S rRNA (adenine(1779)-N(6)/adenine(1780)-N(6))-dimethyltransferase activity"/>
    <property type="evidence" value="ECO:0007669"/>
    <property type="project" value="UniProtKB-EC"/>
</dbReference>
<evidence type="ECO:0000256" key="4">
    <source>
        <dbReference type="ARBA" id="ARBA00022679"/>
    </source>
</evidence>
<dbReference type="GO" id="GO:0003723">
    <property type="term" value="F:RNA binding"/>
    <property type="evidence" value="ECO:0007669"/>
    <property type="project" value="UniProtKB-UniRule"/>
</dbReference>
<dbReference type="Proteomes" id="UP001059546">
    <property type="component" value="Chromosome IV"/>
</dbReference>
<evidence type="ECO:0000256" key="2">
    <source>
        <dbReference type="ARBA" id="ARBA00022552"/>
    </source>
</evidence>
<dbReference type="InterPro" id="IPR020596">
    <property type="entry name" value="rRNA_Ade_Mease_Trfase_CS"/>
</dbReference>
<dbReference type="AlphaFoldDB" id="A0A9Q9C9I1"/>
<dbReference type="InterPro" id="IPR001737">
    <property type="entry name" value="KsgA/Erm"/>
</dbReference>
<dbReference type="Gene3D" id="3.40.50.150">
    <property type="entry name" value="Vaccinia Virus protein VP39"/>
    <property type="match status" value="1"/>
</dbReference>
<evidence type="ECO:0000256" key="7">
    <source>
        <dbReference type="ARBA" id="ARBA00049478"/>
    </source>
</evidence>
<keyword evidence="6 8" id="KW-0694">RNA-binding</keyword>
<accession>A0A9Q9C9I1</accession>
<feature type="binding site" evidence="8">
    <location>
        <position position="61"/>
    </location>
    <ligand>
        <name>S-adenosyl-L-methionine</name>
        <dbReference type="ChEBI" id="CHEBI:59789"/>
    </ligand>
</feature>
<dbReference type="PANTHER" id="PTHR11727:SF7">
    <property type="entry name" value="DIMETHYLADENOSINE TRANSFERASE-RELATED"/>
    <property type="match status" value="1"/>
</dbReference>
<dbReference type="EC" id="2.1.1.-" evidence="9"/>
<dbReference type="Pfam" id="PF00398">
    <property type="entry name" value="RrnaAD"/>
    <property type="match status" value="1"/>
</dbReference>
<evidence type="ECO:0000256" key="8">
    <source>
        <dbReference type="PROSITE-ProRule" id="PRU01026"/>
    </source>
</evidence>
<keyword evidence="4 8" id="KW-0808">Transferase</keyword>
<evidence type="ECO:0000256" key="1">
    <source>
        <dbReference type="ARBA" id="ARBA00002977"/>
    </source>
</evidence>
<sequence>MVNPKFNKQHGQHILKNLGVVDTIIERARIKPTDVVLEIGGGTGNLTMKLLQKAKKVICYEIDPRLAAELAKRVNGVPGMAQKFQLFVGDALKHDFPHFDLCITNLPYQISSPFVFKLLKYDFKCAYVMFQREFSNRLVARPGSPEYCRLSVGAQMLAQIDHVLKVSKNSFVPPPKVESSFVRIEPRVPRPPIDFEEFDRFLKICFLRKNKTLKANFKNSSLLNKIKNNPAFENTTPEDLFERVLSKADLNGARASKMDLDDFLALLLEFRKVNIYF</sequence>
<dbReference type="InterPro" id="IPR011530">
    <property type="entry name" value="rRNA_adenine_dimethylase"/>
</dbReference>